<dbReference type="SUPFAM" id="SSF53383">
    <property type="entry name" value="PLP-dependent transferases"/>
    <property type="match status" value="1"/>
</dbReference>
<dbReference type="InterPro" id="IPR000192">
    <property type="entry name" value="Aminotrans_V_dom"/>
</dbReference>
<dbReference type="Gene3D" id="3.90.1150.10">
    <property type="entry name" value="Aspartate Aminotransferase, domain 1"/>
    <property type="match status" value="1"/>
</dbReference>
<dbReference type="InterPro" id="IPR020578">
    <property type="entry name" value="Aminotrans_V_PyrdxlP_BS"/>
</dbReference>
<evidence type="ECO:0000256" key="4">
    <source>
        <dbReference type="ARBA" id="ARBA00022679"/>
    </source>
</evidence>
<organism evidence="12 13">
    <name type="scientific">Candidatus Falkowbacteria bacterium CG10_big_fil_rev_8_21_14_0_10_39_11</name>
    <dbReference type="NCBI Taxonomy" id="1974565"/>
    <lineage>
        <taxon>Bacteria</taxon>
        <taxon>Candidatus Falkowiibacteriota</taxon>
    </lineage>
</organism>
<protein>
    <recommendedName>
        <fullName evidence="3">cysteine desulfurase</fullName>
        <ecNumber evidence="3">2.8.1.7</ecNumber>
    </recommendedName>
</protein>
<dbReference type="GO" id="GO:0046872">
    <property type="term" value="F:metal ion binding"/>
    <property type="evidence" value="ECO:0007669"/>
    <property type="project" value="UniProtKB-KW"/>
</dbReference>
<evidence type="ECO:0000256" key="7">
    <source>
        <dbReference type="ARBA" id="ARBA00023004"/>
    </source>
</evidence>
<sequence length="413" mass="45809">MSGIYFDHAATTPVDSRVKETMLPYFDEYFGNPSSIHSFGQKAAEAVDRAREQVAKMLNCNIREVVFTSGATEANNIAIWGVVNRVNEILRQASAFTNVTAGRQDDNNRVGHFITTAIEHPAVRRVYQKLEKLGHEVTFVEVDDAGVIKFDQLKAAIKDNTVLVSVMYANNEVGSVNLIEQIGQLVAEKKQERQEGDLPLYFHTDAVQAINYLDTDVEKLQCDFLALSGHKIYGPKGIGVLYIRAGVKIDPPMQGGSHEWNIRPGTLNVPGIVGLGRAVELVQEEKQMRIDHVAELKKILIEELKEIEEIRIFSAEKNGLPNIVNVSFYRAEGESMLMMLDMDGIAISTGSACSSGALEPSHVLTAMGVEKEWTHGSIRISFGKDNTLGEVKDFVKKIKPIVNRLRDMAPEIK</sequence>
<proteinExistence type="inferred from homology"/>
<dbReference type="InterPro" id="IPR016454">
    <property type="entry name" value="Cysteine_dSase"/>
</dbReference>
<keyword evidence="6" id="KW-0663">Pyridoxal phosphate</keyword>
<reference evidence="13" key="1">
    <citation type="submission" date="2017-09" db="EMBL/GenBank/DDBJ databases">
        <title>Depth-based differentiation of microbial function through sediment-hosted aquifers and enrichment of novel symbionts in the deep terrestrial subsurface.</title>
        <authorList>
            <person name="Probst A.J."/>
            <person name="Ladd B."/>
            <person name="Jarett J.K."/>
            <person name="Geller-Mcgrath D.E."/>
            <person name="Sieber C.M.K."/>
            <person name="Emerson J.B."/>
            <person name="Anantharaman K."/>
            <person name="Thomas B.C."/>
            <person name="Malmstrom R."/>
            <person name="Stieglmeier M."/>
            <person name="Klingl A."/>
            <person name="Woyke T."/>
            <person name="Ryan C.M."/>
            <person name="Banfield J.F."/>
        </authorList>
    </citation>
    <scope>NUCLEOTIDE SEQUENCE [LARGE SCALE GENOMIC DNA]</scope>
</reference>
<dbReference type="PANTHER" id="PTHR11601:SF34">
    <property type="entry name" value="CYSTEINE DESULFURASE"/>
    <property type="match status" value="1"/>
</dbReference>
<dbReference type="Gene3D" id="1.10.260.50">
    <property type="match status" value="1"/>
</dbReference>
<dbReference type="GO" id="GO:0031071">
    <property type="term" value="F:cysteine desulfurase activity"/>
    <property type="evidence" value="ECO:0007669"/>
    <property type="project" value="UniProtKB-EC"/>
</dbReference>
<dbReference type="AlphaFoldDB" id="A0A2H0V3E6"/>
<evidence type="ECO:0000256" key="8">
    <source>
        <dbReference type="ARBA" id="ARBA00023014"/>
    </source>
</evidence>
<evidence type="ECO:0000256" key="5">
    <source>
        <dbReference type="ARBA" id="ARBA00022723"/>
    </source>
</evidence>
<dbReference type="PIRSF" id="PIRSF005572">
    <property type="entry name" value="NifS"/>
    <property type="match status" value="1"/>
</dbReference>
<dbReference type="InterPro" id="IPR015421">
    <property type="entry name" value="PyrdxlP-dep_Trfase_major"/>
</dbReference>
<evidence type="ECO:0000313" key="12">
    <source>
        <dbReference type="EMBL" id="PIR93616.1"/>
    </source>
</evidence>
<keyword evidence="5" id="KW-0479">Metal-binding</keyword>
<comment type="similarity">
    <text evidence="2">Belongs to the class-V pyridoxal-phosphate-dependent aminotransferase family. NifS/IscS subfamily.</text>
</comment>
<dbReference type="GO" id="GO:0051536">
    <property type="term" value="F:iron-sulfur cluster binding"/>
    <property type="evidence" value="ECO:0007669"/>
    <property type="project" value="UniProtKB-KW"/>
</dbReference>
<evidence type="ECO:0000256" key="6">
    <source>
        <dbReference type="ARBA" id="ARBA00022898"/>
    </source>
</evidence>
<evidence type="ECO:0000256" key="3">
    <source>
        <dbReference type="ARBA" id="ARBA00012239"/>
    </source>
</evidence>
<dbReference type="EC" id="2.8.1.7" evidence="3"/>
<dbReference type="PROSITE" id="PS00595">
    <property type="entry name" value="AA_TRANSFER_CLASS_5"/>
    <property type="match status" value="1"/>
</dbReference>
<evidence type="ECO:0000256" key="2">
    <source>
        <dbReference type="ARBA" id="ARBA00006490"/>
    </source>
</evidence>
<dbReference type="InterPro" id="IPR015424">
    <property type="entry name" value="PyrdxlP-dep_Trfase"/>
</dbReference>
<keyword evidence="8" id="KW-0411">Iron-sulfur</keyword>
<accession>A0A2H0V3E6</accession>
<keyword evidence="7" id="KW-0408">Iron</keyword>
<dbReference type="PANTHER" id="PTHR11601">
    <property type="entry name" value="CYSTEINE DESULFURYLASE FAMILY MEMBER"/>
    <property type="match status" value="1"/>
</dbReference>
<name>A0A2H0V3E6_9BACT</name>
<evidence type="ECO:0000259" key="11">
    <source>
        <dbReference type="Pfam" id="PF00266"/>
    </source>
</evidence>
<evidence type="ECO:0000313" key="13">
    <source>
        <dbReference type="Proteomes" id="UP000229901"/>
    </source>
</evidence>
<dbReference type="Proteomes" id="UP000229901">
    <property type="component" value="Unassembled WGS sequence"/>
</dbReference>
<evidence type="ECO:0000256" key="10">
    <source>
        <dbReference type="RuleBase" id="RU004504"/>
    </source>
</evidence>
<feature type="domain" description="Aminotransferase class V" evidence="11">
    <location>
        <begin position="4"/>
        <end position="84"/>
    </location>
</feature>
<comment type="caution">
    <text evidence="12">The sequence shown here is derived from an EMBL/GenBank/DDBJ whole genome shotgun (WGS) entry which is preliminary data.</text>
</comment>
<feature type="domain" description="Aminotransferase class V" evidence="11">
    <location>
        <begin position="108"/>
        <end position="393"/>
    </location>
</feature>
<comment type="catalytic activity">
    <reaction evidence="9">
        <text>(sulfur carrier)-H + L-cysteine = (sulfur carrier)-SH + L-alanine</text>
        <dbReference type="Rhea" id="RHEA:43892"/>
        <dbReference type="Rhea" id="RHEA-COMP:14737"/>
        <dbReference type="Rhea" id="RHEA-COMP:14739"/>
        <dbReference type="ChEBI" id="CHEBI:29917"/>
        <dbReference type="ChEBI" id="CHEBI:35235"/>
        <dbReference type="ChEBI" id="CHEBI:57972"/>
        <dbReference type="ChEBI" id="CHEBI:64428"/>
        <dbReference type="EC" id="2.8.1.7"/>
    </reaction>
</comment>
<dbReference type="EMBL" id="PFAP01000047">
    <property type="protein sequence ID" value="PIR93616.1"/>
    <property type="molecule type" value="Genomic_DNA"/>
</dbReference>
<gene>
    <name evidence="12" type="ORF">COT97_05625</name>
</gene>
<evidence type="ECO:0000256" key="9">
    <source>
        <dbReference type="ARBA" id="ARBA00050776"/>
    </source>
</evidence>
<dbReference type="Gene3D" id="3.40.640.10">
    <property type="entry name" value="Type I PLP-dependent aspartate aminotransferase-like (Major domain)"/>
    <property type="match status" value="1"/>
</dbReference>
<dbReference type="Pfam" id="PF00266">
    <property type="entry name" value="Aminotran_5"/>
    <property type="match status" value="2"/>
</dbReference>
<evidence type="ECO:0000256" key="1">
    <source>
        <dbReference type="ARBA" id="ARBA00001933"/>
    </source>
</evidence>
<comment type="cofactor">
    <cofactor evidence="1 10">
        <name>pyridoxal 5'-phosphate</name>
        <dbReference type="ChEBI" id="CHEBI:597326"/>
    </cofactor>
</comment>
<dbReference type="InterPro" id="IPR015422">
    <property type="entry name" value="PyrdxlP-dep_Trfase_small"/>
</dbReference>
<keyword evidence="4" id="KW-0808">Transferase</keyword>